<comment type="caution">
    <text evidence="3">The sequence shown here is derived from an EMBL/GenBank/DDBJ whole genome shotgun (WGS) entry which is preliminary data.</text>
</comment>
<evidence type="ECO:0000256" key="1">
    <source>
        <dbReference type="PROSITE-ProRule" id="PRU00409"/>
    </source>
</evidence>
<accession>A0A9D2SU15</accession>
<dbReference type="Gene3D" id="3.30.470.20">
    <property type="entry name" value="ATP-grasp fold, B domain"/>
    <property type="match status" value="1"/>
</dbReference>
<name>A0A9D2SU15_9FIRM</name>
<sequence length="323" mass="37148">MNNQNILVTAIGSFSADIVIETLKKNQYHVVGADIYPRYWIANGGKVMRFYQVPLAVEEDIYIEAVIDICKREKIDFIFPLTDVEIDVLNRNRKFFSDINVTLCISSYETINFCRNKSKTSEILSQVKDVNTIHNYSRDEIKNGNIKFPVICKKIDGRSSQGLYKIFNNNELVLFSQKNDMNSYIIQPFIEGDIITVDVVRNAKNGQCIAVPRKELLRTLNGAGTSVYVYEDADLEALCIRIADKLNINGCVNFEFIESTSEIKYFLECNPRFSGGVKFTCLSGYDCILNHLRCFKEENIEPIIHITHQYISRKYNEYVTLIE</sequence>
<dbReference type="Proteomes" id="UP000823890">
    <property type="component" value="Unassembled WGS sequence"/>
</dbReference>
<proteinExistence type="predicted"/>
<dbReference type="GO" id="GO:0005524">
    <property type="term" value="F:ATP binding"/>
    <property type="evidence" value="ECO:0007669"/>
    <property type="project" value="UniProtKB-UniRule"/>
</dbReference>
<gene>
    <name evidence="3" type="ORF">H9758_11395</name>
</gene>
<organism evidence="3 4">
    <name type="scientific">Candidatus Mediterraneibacter faecipullorum</name>
    <dbReference type="NCBI Taxonomy" id="2838670"/>
    <lineage>
        <taxon>Bacteria</taxon>
        <taxon>Bacillati</taxon>
        <taxon>Bacillota</taxon>
        <taxon>Clostridia</taxon>
        <taxon>Lachnospirales</taxon>
        <taxon>Lachnospiraceae</taxon>
        <taxon>Mediterraneibacter</taxon>
    </lineage>
</organism>
<reference evidence="3" key="2">
    <citation type="submission" date="2021-04" db="EMBL/GenBank/DDBJ databases">
        <authorList>
            <person name="Gilroy R."/>
        </authorList>
    </citation>
    <scope>NUCLEOTIDE SEQUENCE</scope>
    <source>
        <strain evidence="3">ChiW19-954</strain>
    </source>
</reference>
<dbReference type="InterPro" id="IPR048764">
    <property type="entry name" value="PylC_N"/>
</dbReference>
<dbReference type="Pfam" id="PF21360">
    <property type="entry name" value="PylC-like_N"/>
    <property type="match status" value="1"/>
</dbReference>
<evidence type="ECO:0000259" key="2">
    <source>
        <dbReference type="PROSITE" id="PS50975"/>
    </source>
</evidence>
<dbReference type="Pfam" id="PF15632">
    <property type="entry name" value="ATPgrasp_Ter"/>
    <property type="match status" value="1"/>
</dbReference>
<protein>
    <submittedName>
        <fullName evidence="3">ATP-grasp domain-containing protein</fullName>
    </submittedName>
</protein>
<keyword evidence="1" id="KW-0547">Nucleotide-binding</keyword>
<evidence type="ECO:0000313" key="4">
    <source>
        <dbReference type="Proteomes" id="UP000823890"/>
    </source>
</evidence>
<dbReference type="EMBL" id="DWWO01000138">
    <property type="protein sequence ID" value="HJC35172.1"/>
    <property type="molecule type" value="Genomic_DNA"/>
</dbReference>
<dbReference type="Gene3D" id="3.40.50.20">
    <property type="match status" value="1"/>
</dbReference>
<dbReference type="PROSITE" id="PS50975">
    <property type="entry name" value="ATP_GRASP"/>
    <property type="match status" value="1"/>
</dbReference>
<dbReference type="AlphaFoldDB" id="A0A9D2SU15"/>
<evidence type="ECO:0000313" key="3">
    <source>
        <dbReference type="EMBL" id="HJC35172.1"/>
    </source>
</evidence>
<feature type="domain" description="ATP-grasp" evidence="2">
    <location>
        <begin position="117"/>
        <end position="296"/>
    </location>
</feature>
<keyword evidence="1" id="KW-0067">ATP-binding</keyword>
<reference evidence="3" key="1">
    <citation type="journal article" date="2021" name="PeerJ">
        <title>Extensive microbial diversity within the chicken gut microbiome revealed by metagenomics and culture.</title>
        <authorList>
            <person name="Gilroy R."/>
            <person name="Ravi A."/>
            <person name="Getino M."/>
            <person name="Pursley I."/>
            <person name="Horton D.L."/>
            <person name="Alikhan N.F."/>
            <person name="Baker D."/>
            <person name="Gharbi K."/>
            <person name="Hall N."/>
            <person name="Watson M."/>
            <person name="Adriaenssens E.M."/>
            <person name="Foster-Nyarko E."/>
            <person name="Jarju S."/>
            <person name="Secka A."/>
            <person name="Antonio M."/>
            <person name="Oren A."/>
            <person name="Chaudhuri R.R."/>
            <person name="La Ragione R."/>
            <person name="Hildebrand F."/>
            <person name="Pallen M.J."/>
        </authorList>
    </citation>
    <scope>NUCLEOTIDE SEQUENCE</scope>
    <source>
        <strain evidence="3">ChiW19-954</strain>
    </source>
</reference>
<dbReference type="GO" id="GO:0046872">
    <property type="term" value="F:metal ion binding"/>
    <property type="evidence" value="ECO:0007669"/>
    <property type="project" value="InterPro"/>
</dbReference>
<dbReference type="SUPFAM" id="SSF56059">
    <property type="entry name" value="Glutathione synthetase ATP-binding domain-like"/>
    <property type="match status" value="1"/>
</dbReference>
<dbReference type="InterPro" id="IPR011761">
    <property type="entry name" value="ATP-grasp"/>
</dbReference>